<sequence length="154" mass="18132">MYDTGARFLLPLYYIVKFITMTFCLVSIMKTISLICCFANWLLLGLGQACLATTGYASYLHLAHLWFLMGAYISLVLFLTKFALNFYCSVFSFKKSRWELTFSLQNICEIAESNWALCELRPHVHFLFFLYMEFRYSALSIFLLFLHVYYFVVN</sequence>
<evidence type="ECO:0000256" key="1">
    <source>
        <dbReference type="SAM" id="Phobius"/>
    </source>
</evidence>
<proteinExistence type="predicted"/>
<feature type="transmembrane region" description="Helical" evidence="1">
    <location>
        <begin position="12"/>
        <end position="29"/>
    </location>
</feature>
<accession>A0A0E9WSN9</accession>
<keyword evidence="1" id="KW-0472">Membrane</keyword>
<keyword evidence="1" id="KW-0812">Transmembrane</keyword>
<organism evidence="2">
    <name type="scientific">Anguilla anguilla</name>
    <name type="common">European freshwater eel</name>
    <name type="synonym">Muraena anguilla</name>
    <dbReference type="NCBI Taxonomy" id="7936"/>
    <lineage>
        <taxon>Eukaryota</taxon>
        <taxon>Metazoa</taxon>
        <taxon>Chordata</taxon>
        <taxon>Craniata</taxon>
        <taxon>Vertebrata</taxon>
        <taxon>Euteleostomi</taxon>
        <taxon>Actinopterygii</taxon>
        <taxon>Neopterygii</taxon>
        <taxon>Teleostei</taxon>
        <taxon>Anguilliformes</taxon>
        <taxon>Anguillidae</taxon>
        <taxon>Anguilla</taxon>
    </lineage>
</organism>
<protein>
    <submittedName>
        <fullName evidence="2">Uncharacterized protein</fullName>
    </submittedName>
</protein>
<reference evidence="2" key="2">
    <citation type="journal article" date="2015" name="Fish Shellfish Immunol.">
        <title>Early steps in the European eel (Anguilla anguilla)-Vibrio vulnificus interaction in the gills: Role of the RtxA13 toxin.</title>
        <authorList>
            <person name="Callol A."/>
            <person name="Pajuelo D."/>
            <person name="Ebbesson L."/>
            <person name="Teles M."/>
            <person name="MacKenzie S."/>
            <person name="Amaro C."/>
        </authorList>
    </citation>
    <scope>NUCLEOTIDE SEQUENCE</scope>
</reference>
<feature type="transmembrane region" description="Helical" evidence="1">
    <location>
        <begin position="65"/>
        <end position="87"/>
    </location>
</feature>
<feature type="transmembrane region" description="Helical" evidence="1">
    <location>
        <begin position="134"/>
        <end position="152"/>
    </location>
</feature>
<dbReference type="EMBL" id="GBXM01015195">
    <property type="protein sequence ID" value="JAH93382.1"/>
    <property type="molecule type" value="Transcribed_RNA"/>
</dbReference>
<feature type="transmembrane region" description="Helical" evidence="1">
    <location>
        <begin position="41"/>
        <end position="59"/>
    </location>
</feature>
<keyword evidence="1" id="KW-1133">Transmembrane helix</keyword>
<name>A0A0E9WSN9_ANGAN</name>
<evidence type="ECO:0000313" key="2">
    <source>
        <dbReference type="EMBL" id="JAH93382.1"/>
    </source>
</evidence>
<reference evidence="2" key="1">
    <citation type="submission" date="2014-11" db="EMBL/GenBank/DDBJ databases">
        <authorList>
            <person name="Amaro Gonzalez C."/>
        </authorList>
    </citation>
    <scope>NUCLEOTIDE SEQUENCE</scope>
</reference>
<dbReference type="AlphaFoldDB" id="A0A0E9WSN9"/>